<dbReference type="InterPro" id="IPR036388">
    <property type="entry name" value="WH-like_DNA-bd_sf"/>
</dbReference>
<dbReference type="InterPro" id="IPR011991">
    <property type="entry name" value="ArsR-like_HTH"/>
</dbReference>
<reference evidence="2 3" key="1">
    <citation type="journal article" date="2019" name="Sci. Rep.">
        <title>Sulfobacillus thermotolerans: new insights into resistance and metabolic capacities of acidophilic chemolithotrophs.</title>
        <authorList>
            <person name="Panyushkina A.E."/>
            <person name="Babenko V.V."/>
            <person name="Nikitina A.S."/>
            <person name="Selezneva O.V."/>
            <person name="Tsaplina I.A."/>
            <person name="Letarova M.A."/>
            <person name="Kostryukova E.S."/>
            <person name="Letarov A.V."/>
        </authorList>
    </citation>
    <scope>NUCLEOTIDE SEQUENCE [LARGE SCALE GENOMIC DNA]</scope>
    <source>
        <strain evidence="2 3">Kr1</strain>
    </source>
</reference>
<dbReference type="InterPro" id="IPR036390">
    <property type="entry name" value="WH_DNA-bd_sf"/>
</dbReference>
<dbReference type="SMART" id="SM00418">
    <property type="entry name" value="HTH_ARSR"/>
    <property type="match status" value="1"/>
</dbReference>
<sequence length="232" mass="25411">MTVPNLVEVASLIGDESRAAMLLCLLGGKALPASELARAAHVTPQTASSHLAKMVAGGLLVHESYGRHRYYRLASIEVGLALEALNAVASPKPIRSLRESEESRALRFARTCYDHLAGEVGVALTDKMGELGLVRSQGRDFVVTLNGTQWFREFGIDVEDLGRSRRHFARQCLDWSERRHHMAGALGAALTNRLIELKWVERVPVGRAVRITPSGLMGFKGELGIRFSISGR</sequence>
<organism evidence="2 3">
    <name type="scientific">Sulfobacillus thermotolerans</name>
    <dbReference type="NCBI Taxonomy" id="338644"/>
    <lineage>
        <taxon>Bacteria</taxon>
        <taxon>Bacillati</taxon>
        <taxon>Bacillota</taxon>
        <taxon>Clostridia</taxon>
        <taxon>Eubacteriales</taxon>
        <taxon>Clostridiales Family XVII. Incertae Sedis</taxon>
        <taxon>Sulfobacillus</taxon>
    </lineage>
</organism>
<dbReference type="CDD" id="cd00090">
    <property type="entry name" value="HTH_ARSR"/>
    <property type="match status" value="1"/>
</dbReference>
<keyword evidence="3" id="KW-1185">Reference proteome</keyword>
<gene>
    <name evidence="2" type="ORF">BXT84_15780</name>
</gene>
<dbReference type="InterPro" id="IPR001845">
    <property type="entry name" value="HTH_ArsR_DNA-bd_dom"/>
</dbReference>
<dbReference type="PROSITE" id="PS50987">
    <property type="entry name" value="HTH_ARSR_2"/>
    <property type="match status" value="1"/>
</dbReference>
<accession>A0ABN5H3S4</accession>
<feature type="domain" description="HTH arsR-type" evidence="1">
    <location>
        <begin position="1"/>
        <end position="93"/>
    </location>
</feature>
<dbReference type="Pfam" id="PF12840">
    <property type="entry name" value="HTH_20"/>
    <property type="match status" value="1"/>
</dbReference>
<evidence type="ECO:0000259" key="1">
    <source>
        <dbReference type="PROSITE" id="PS50987"/>
    </source>
</evidence>
<protein>
    <submittedName>
        <fullName evidence="2">Transcriptional regulator</fullName>
    </submittedName>
</protein>
<evidence type="ECO:0000313" key="2">
    <source>
        <dbReference type="EMBL" id="AUW95236.1"/>
    </source>
</evidence>
<dbReference type="InterPro" id="IPR052543">
    <property type="entry name" value="HTH_Metal-responsive_Reg"/>
</dbReference>
<evidence type="ECO:0000313" key="3">
    <source>
        <dbReference type="Proteomes" id="UP000325292"/>
    </source>
</evidence>
<name>A0ABN5H3S4_9FIRM</name>
<dbReference type="PANTHER" id="PTHR39168:SF1">
    <property type="entry name" value="TRANSCRIPTIONAL REGULATORY PROTEIN"/>
    <property type="match status" value="1"/>
</dbReference>
<dbReference type="Gene3D" id="1.10.10.10">
    <property type="entry name" value="Winged helix-like DNA-binding domain superfamily/Winged helix DNA-binding domain"/>
    <property type="match status" value="1"/>
</dbReference>
<dbReference type="EMBL" id="CP019454">
    <property type="protein sequence ID" value="AUW95236.1"/>
    <property type="molecule type" value="Genomic_DNA"/>
</dbReference>
<dbReference type="RefSeq" id="WP_103375553.1">
    <property type="nucleotide sequence ID" value="NZ_CP133983.1"/>
</dbReference>
<dbReference type="SUPFAM" id="SSF46785">
    <property type="entry name" value="Winged helix' DNA-binding domain"/>
    <property type="match status" value="1"/>
</dbReference>
<proteinExistence type="predicted"/>
<dbReference type="PANTHER" id="PTHR39168">
    <property type="entry name" value="TRANSCRIPTIONAL REGULATOR-RELATED"/>
    <property type="match status" value="1"/>
</dbReference>
<dbReference type="Proteomes" id="UP000325292">
    <property type="component" value="Chromosome"/>
</dbReference>